<feature type="domain" description="MI" evidence="8">
    <location>
        <begin position="433"/>
        <end position="549"/>
    </location>
</feature>
<sequence length="892" mass="101143">MSRSPSPTMGSVDAPDAIGKRKRDLPEDGTDGEASLTNGARHTRRPRVSASQLNEDEQSTRMPVIRDNDPERRRERERQMALRLAEEEALGAPLVKPKENPVVEMKKMALTKAGGTYIPPHRLRAMLAEASESDPAGAEAQRLRWDALRKSINGHINKVNVSNIKMVIPELFVENLNRGRGLFARSIMRAQSSSLPFTPVFAALVAVINTKLPSLGELLLTRLVLQFRRSFKRNDKPTCHASATFIAHLVNQQVADATLAFQILLLMLNNPTDDSIELAVGFMREVGAHLAECSAKYNESVFARFRAILNETGIDKRVQYMIEVLFQVRKDKFVDNPAIPEGLDLVEEADMITHELSLTDQSLKNEEMLNVFKVDPEFDQNEQEYAAFKAEILGEDEESGTEGSDEDEEDEAADPSIPAQVDIQDHTSTDLINLRRKIYLTIMSALDFEEAVHKLLKVALLPGQEIEMCNMIVECCSQERSYSKFYGFMGERLCKLNMTWGFAFQECFRVYFDTIHRYETNKLRNIARFFGHLVASNALPWSALEVIHMNEDETTSSSRIFVKIMFSELVEDLGLAQVKARFLEPENQHFFKGIFPTDNPRNTRFSINFWTSIQMGALTEGMREHLKNAPAILMAQRKQIAADSSDSDSSLSSSDSDSDSSSLSRSSTYSYASRKRTNGNGRGRSLSRTPPGRRSYDSRSPPPRRRADSRSPPRRRRDDSRSPAPRRRDDSRSPPRRRRPVDARSPPIRRRAGSRSPPPPRRRADSRSPPRKRYDSRSPPPRRRMADSRSPSPVRPARRQISPLEPSRRRPRSPSPVRQTNGAQRRYDSRSPPPRRRREYSDSPPVRRRASPVPVRRSPSPPPARASPSPPPRVSGFIHPDRLRMQQMGGRR</sequence>
<dbReference type="PROSITE" id="PS51366">
    <property type="entry name" value="MI"/>
    <property type="match status" value="1"/>
</dbReference>
<comment type="similarity">
    <text evidence="3">Belongs to the CWC22 family.</text>
</comment>
<evidence type="ECO:0000313" key="10">
    <source>
        <dbReference type="Proteomes" id="UP000009131"/>
    </source>
</evidence>
<feature type="compositionally biased region" description="Low complexity" evidence="7">
    <location>
        <begin position="643"/>
        <end position="667"/>
    </location>
</feature>
<organism evidence="9 10">
    <name type="scientific">Mixia osmundae (strain CBS 9802 / IAM 14324 / JCM 22182 / KY 12970)</name>
    <dbReference type="NCBI Taxonomy" id="764103"/>
    <lineage>
        <taxon>Eukaryota</taxon>
        <taxon>Fungi</taxon>
        <taxon>Dikarya</taxon>
        <taxon>Basidiomycota</taxon>
        <taxon>Pucciniomycotina</taxon>
        <taxon>Mixiomycetes</taxon>
        <taxon>Mixiales</taxon>
        <taxon>Mixiaceae</taxon>
        <taxon>Mixia</taxon>
    </lineage>
</organism>
<dbReference type="InParanoid" id="G7DV36"/>
<dbReference type="FunCoup" id="G7DV36">
    <property type="interactions" value="720"/>
</dbReference>
<proteinExistence type="inferred from homology"/>
<dbReference type="PANTHER" id="PTHR18034">
    <property type="entry name" value="CELL CYCLE CONTROL PROTEIN CWF22-RELATED"/>
    <property type="match status" value="1"/>
</dbReference>
<dbReference type="eggNOG" id="KOG2140">
    <property type="taxonomic scope" value="Eukaryota"/>
</dbReference>
<evidence type="ECO:0000259" key="8">
    <source>
        <dbReference type="PROSITE" id="PS51366"/>
    </source>
</evidence>
<feature type="compositionally biased region" description="Pro residues" evidence="7">
    <location>
        <begin position="859"/>
        <end position="873"/>
    </location>
</feature>
<evidence type="ECO:0000256" key="1">
    <source>
        <dbReference type="ARBA" id="ARBA00003777"/>
    </source>
</evidence>
<dbReference type="HOGENOM" id="CLU_006308_0_0_1"/>
<dbReference type="InterPro" id="IPR016024">
    <property type="entry name" value="ARM-type_fold"/>
</dbReference>
<dbReference type="Proteomes" id="UP000009131">
    <property type="component" value="Unassembled WGS sequence"/>
</dbReference>
<dbReference type="OrthoDB" id="1924287at2759"/>
<dbReference type="RefSeq" id="XP_014564904.1">
    <property type="nucleotide sequence ID" value="XM_014709418.1"/>
</dbReference>
<dbReference type="SMART" id="SM00543">
    <property type="entry name" value="MIF4G"/>
    <property type="match status" value="1"/>
</dbReference>
<dbReference type="PANTHER" id="PTHR18034:SF3">
    <property type="entry name" value="PRE-MRNA-SPLICING FACTOR CWC22 HOMOLOG"/>
    <property type="match status" value="1"/>
</dbReference>
<dbReference type="InterPro" id="IPR003890">
    <property type="entry name" value="MIF4G-like_typ-3"/>
</dbReference>
<dbReference type="Pfam" id="PF02854">
    <property type="entry name" value="MIF4G"/>
    <property type="match status" value="1"/>
</dbReference>
<evidence type="ECO:0000256" key="2">
    <source>
        <dbReference type="ARBA" id="ARBA00004123"/>
    </source>
</evidence>
<feature type="compositionally biased region" description="Basic and acidic residues" evidence="7">
    <location>
        <begin position="705"/>
        <end position="733"/>
    </location>
</feature>
<dbReference type="STRING" id="764103.G7DV36"/>
<evidence type="ECO:0000256" key="3">
    <source>
        <dbReference type="ARBA" id="ARBA00006856"/>
    </source>
</evidence>
<dbReference type="InterPro" id="IPR050781">
    <property type="entry name" value="CWC22_splicing_factor"/>
</dbReference>
<keyword evidence="10" id="KW-1185">Reference proteome</keyword>
<dbReference type="OMA" id="ILTEDMR"/>
<dbReference type="GO" id="GO:0003723">
    <property type="term" value="F:RNA binding"/>
    <property type="evidence" value="ECO:0007669"/>
    <property type="project" value="InterPro"/>
</dbReference>
<dbReference type="SUPFAM" id="SSF48371">
    <property type="entry name" value="ARM repeat"/>
    <property type="match status" value="1"/>
</dbReference>
<dbReference type="GO" id="GO:0000398">
    <property type="term" value="P:mRNA splicing, via spliceosome"/>
    <property type="evidence" value="ECO:0007669"/>
    <property type="project" value="TreeGrafter"/>
</dbReference>
<feature type="region of interest" description="Disordered" evidence="7">
    <location>
        <begin position="396"/>
        <end position="418"/>
    </location>
</feature>
<dbReference type="FunFam" id="1.25.40.180:FF:000004">
    <property type="entry name" value="pre-mRNA-splicing factor CWC22 homolog"/>
    <property type="match status" value="1"/>
</dbReference>
<comment type="subcellular location">
    <subcellularLocation>
        <location evidence="2">Nucleus</location>
    </subcellularLocation>
</comment>
<dbReference type="SMART" id="SM00544">
    <property type="entry name" value="MA3"/>
    <property type="match status" value="1"/>
</dbReference>
<keyword evidence="5" id="KW-0508">mRNA splicing</keyword>
<evidence type="ECO:0000256" key="6">
    <source>
        <dbReference type="ARBA" id="ARBA00023242"/>
    </source>
</evidence>
<dbReference type="AlphaFoldDB" id="G7DV36"/>
<feature type="region of interest" description="Disordered" evidence="7">
    <location>
        <begin position="1"/>
        <end position="79"/>
    </location>
</feature>
<name>G7DV36_MIXOS</name>
<feature type="compositionally biased region" description="Basic and acidic residues" evidence="7">
    <location>
        <begin position="64"/>
        <end position="79"/>
    </location>
</feature>
<protein>
    <recommendedName>
        <fullName evidence="8">MI domain-containing protein</fullName>
    </recommendedName>
</protein>
<evidence type="ECO:0000256" key="5">
    <source>
        <dbReference type="ARBA" id="ARBA00023187"/>
    </source>
</evidence>
<reference evidence="9 10" key="1">
    <citation type="journal article" date="2011" name="J. Gen. Appl. Microbiol.">
        <title>Draft genome sequencing of the enigmatic basidiomycete Mixia osmundae.</title>
        <authorList>
            <person name="Nishida H."/>
            <person name="Nagatsuka Y."/>
            <person name="Sugiyama J."/>
        </authorList>
    </citation>
    <scope>NUCLEOTIDE SEQUENCE [LARGE SCALE GENOMIC DNA]</scope>
    <source>
        <strain evidence="10">CBS 9802 / IAM 14324 / JCM 22182 / KY 12970</strain>
    </source>
</reference>
<feature type="compositionally biased region" description="Basic and acidic residues" evidence="7">
    <location>
        <begin position="762"/>
        <end position="776"/>
    </location>
</feature>
<dbReference type="Gene3D" id="1.25.40.180">
    <property type="match status" value="1"/>
</dbReference>
<dbReference type="Pfam" id="PF02847">
    <property type="entry name" value="MA3"/>
    <property type="match status" value="1"/>
</dbReference>
<dbReference type="EMBL" id="BABT02000035">
    <property type="protein sequence ID" value="GAA94446.1"/>
    <property type="molecule type" value="Genomic_DNA"/>
</dbReference>
<reference evidence="9 10" key="2">
    <citation type="journal article" date="2012" name="Open Biol.">
        <title>Characteristics of nucleosomes and linker DNA regions on the genome of the basidiomycete Mixia osmundae revealed by mono- and dinucleosome mapping.</title>
        <authorList>
            <person name="Nishida H."/>
            <person name="Kondo S."/>
            <person name="Matsumoto T."/>
            <person name="Suzuki Y."/>
            <person name="Yoshikawa H."/>
            <person name="Taylor T.D."/>
            <person name="Sugiyama J."/>
        </authorList>
    </citation>
    <scope>NUCLEOTIDE SEQUENCE [LARGE SCALE GENOMIC DNA]</scope>
    <source>
        <strain evidence="10">CBS 9802 / IAM 14324 / JCM 22182 / KY 12970</strain>
    </source>
</reference>
<evidence type="ECO:0000313" key="9">
    <source>
        <dbReference type="EMBL" id="GAA94446.1"/>
    </source>
</evidence>
<keyword evidence="4" id="KW-0507">mRNA processing</keyword>
<gene>
    <name evidence="9" type="primary">Mo01098</name>
    <name evidence="9" type="ORF">E5Q_01098</name>
</gene>
<dbReference type="InterPro" id="IPR003891">
    <property type="entry name" value="Initiation_fac_eIF4g_MI"/>
</dbReference>
<dbReference type="eggNOG" id="KOG2654">
    <property type="taxonomic scope" value="Eukaryota"/>
</dbReference>
<evidence type="ECO:0000256" key="7">
    <source>
        <dbReference type="SAM" id="MobiDB-lite"/>
    </source>
</evidence>
<evidence type="ECO:0000256" key="4">
    <source>
        <dbReference type="ARBA" id="ARBA00022664"/>
    </source>
</evidence>
<comment type="caution">
    <text evidence="9">The sequence shown here is derived from an EMBL/GenBank/DDBJ whole genome shotgun (WGS) entry which is preliminary data.</text>
</comment>
<comment type="function">
    <text evidence="1">Involved in pre-mRNA splicing.</text>
</comment>
<keyword evidence="6" id="KW-0539">Nucleus</keyword>
<dbReference type="GO" id="GO:0071013">
    <property type="term" value="C:catalytic step 2 spliceosome"/>
    <property type="evidence" value="ECO:0007669"/>
    <property type="project" value="TreeGrafter"/>
</dbReference>
<feature type="compositionally biased region" description="Acidic residues" evidence="7">
    <location>
        <begin position="396"/>
        <end position="413"/>
    </location>
</feature>
<feature type="region of interest" description="Disordered" evidence="7">
    <location>
        <begin position="643"/>
        <end position="892"/>
    </location>
</feature>
<accession>G7DV36</accession>